<dbReference type="PANTHER" id="PTHR11474">
    <property type="entry name" value="TYROSINASE FAMILY MEMBER"/>
    <property type="match status" value="1"/>
</dbReference>
<dbReference type="InterPro" id="IPR002227">
    <property type="entry name" value="Tyrosinase_Cu-bd"/>
</dbReference>
<dbReference type="EMBL" id="JADGJD010000771">
    <property type="protein sequence ID" value="KAJ3048566.1"/>
    <property type="molecule type" value="Genomic_DNA"/>
</dbReference>
<dbReference type="PANTHER" id="PTHR11474:SF126">
    <property type="entry name" value="TYROSINASE-LIKE PROTEIN TYR-1-RELATED"/>
    <property type="match status" value="1"/>
</dbReference>
<organism evidence="5 6">
    <name type="scientific">Rhizophlyctis rosea</name>
    <dbReference type="NCBI Taxonomy" id="64517"/>
    <lineage>
        <taxon>Eukaryota</taxon>
        <taxon>Fungi</taxon>
        <taxon>Fungi incertae sedis</taxon>
        <taxon>Chytridiomycota</taxon>
        <taxon>Chytridiomycota incertae sedis</taxon>
        <taxon>Chytridiomycetes</taxon>
        <taxon>Rhizophlyctidales</taxon>
        <taxon>Rhizophlyctidaceae</taxon>
        <taxon>Rhizophlyctis</taxon>
    </lineage>
</organism>
<accession>A0AAD5SAV4</accession>
<reference evidence="5" key="1">
    <citation type="submission" date="2020-05" db="EMBL/GenBank/DDBJ databases">
        <title>Phylogenomic resolution of chytrid fungi.</title>
        <authorList>
            <person name="Stajich J.E."/>
            <person name="Amses K."/>
            <person name="Simmons R."/>
            <person name="Seto K."/>
            <person name="Myers J."/>
            <person name="Bonds A."/>
            <person name="Quandt C.A."/>
            <person name="Barry K."/>
            <person name="Liu P."/>
            <person name="Grigoriev I."/>
            <person name="Longcore J.E."/>
            <person name="James T.Y."/>
        </authorList>
    </citation>
    <scope>NUCLEOTIDE SEQUENCE</scope>
    <source>
        <strain evidence="5">JEL0318</strain>
    </source>
</reference>
<dbReference type="InterPro" id="IPR036861">
    <property type="entry name" value="Endochitinase-like_sf"/>
</dbReference>
<gene>
    <name evidence="5" type="ORF">HK097_010431</name>
</gene>
<evidence type="ECO:0000313" key="5">
    <source>
        <dbReference type="EMBL" id="KAJ3048566.1"/>
    </source>
</evidence>
<evidence type="ECO:0000256" key="3">
    <source>
        <dbReference type="ARBA" id="ARBA00023008"/>
    </source>
</evidence>
<keyword evidence="2" id="KW-0479">Metal-binding</keyword>
<dbReference type="InterPro" id="IPR050316">
    <property type="entry name" value="Tyrosinase/Hemocyanin"/>
</dbReference>
<dbReference type="PRINTS" id="PR00092">
    <property type="entry name" value="TYROSINASE"/>
</dbReference>
<feature type="domain" description="Tyrosinase copper-binding" evidence="4">
    <location>
        <begin position="228"/>
        <end position="239"/>
    </location>
</feature>
<dbReference type="CDD" id="cd00035">
    <property type="entry name" value="ChtBD1"/>
    <property type="match status" value="1"/>
</dbReference>
<proteinExistence type="predicted"/>
<dbReference type="Gene3D" id="3.30.60.10">
    <property type="entry name" value="Endochitinase-like"/>
    <property type="match status" value="2"/>
</dbReference>
<dbReference type="AlphaFoldDB" id="A0AAD5SAV4"/>
<dbReference type="GO" id="GO:0016491">
    <property type="term" value="F:oxidoreductase activity"/>
    <property type="evidence" value="ECO:0007669"/>
    <property type="project" value="InterPro"/>
</dbReference>
<dbReference type="SUPFAM" id="SSF48056">
    <property type="entry name" value="Di-copper centre-containing domain"/>
    <property type="match status" value="1"/>
</dbReference>
<dbReference type="Gene3D" id="1.10.1280.10">
    <property type="entry name" value="Di-copper center containing domain from catechol oxidase"/>
    <property type="match status" value="1"/>
</dbReference>
<keyword evidence="3" id="KW-0186">Copper</keyword>
<sequence length="708" mass="77212">MTTDDWARWYKVIRAAALDTTNVLNKTALALKNHPNDIDYRLNNYENDLHRVGGKMSVWDQIGWLHRAYSVPIHGNRIFLIWHRHFIRWVEKLLQKYDSKFTWFYWATHLMPDPAIWQTDPIWEHLGQSSANKDISGSQFPLANITLRGNVMDPLRGLFRAYTLSDANYRKDGNSKWATLDHYNYVYAQSVNSKLKGFHTFASLSEDYHALVHVSQGGVMAGMASPLDPVFFAHHGNVDFLYNTTQYAWNTKDASKMTQAYQIRGNCPANDDPDAVCLTLNTKLPYFEIPVKDVQFNAQQCVKYAPYVKGPWIGKASTTTATAKATTAPTPSSIWVRPTFPSRTRIVGNNKLCGTSNAGAVCGANLCCAFPLATDKFYCGATEKYCGAGRCNPLFGSCWANATTVATTTTAAGSTSAVAATVTTAASSARTTAKTSTTVARAATTTTSRAASATSASTILTWIRPAFASTIKTVSSNQKCGSSNGGAVCAKNLCCAYPLKTKDFYCGNTANHCGPGRCNLSFGSCWTNSTSSSSKKRRDLVDVGLVGNVGEESVSSGVSVLPTTTVTTSDVEATTTQPTATEVNALATPITLSSVTYHALTAPLDPPPEWWYKMNYRNPKVNTQRLRAAFVERSVEVANAVKNKVVIPAPVEYMENDYTGVLPAVPLAAVVDLLPELRILYGGEGGRKRKCRAKGEVVYKRGVCASCL</sequence>
<dbReference type="PROSITE" id="PS00498">
    <property type="entry name" value="TYROSINASE_2"/>
    <property type="match status" value="1"/>
</dbReference>
<evidence type="ECO:0000256" key="1">
    <source>
        <dbReference type="ARBA" id="ARBA00022669"/>
    </source>
</evidence>
<evidence type="ECO:0000256" key="2">
    <source>
        <dbReference type="ARBA" id="ARBA00022723"/>
    </source>
</evidence>
<dbReference type="Pfam" id="PF00264">
    <property type="entry name" value="Tyrosinase"/>
    <property type="match status" value="1"/>
</dbReference>
<dbReference type="GO" id="GO:0046872">
    <property type="term" value="F:metal ion binding"/>
    <property type="evidence" value="ECO:0007669"/>
    <property type="project" value="UniProtKB-KW"/>
</dbReference>
<evidence type="ECO:0000313" key="6">
    <source>
        <dbReference type="Proteomes" id="UP001212841"/>
    </source>
</evidence>
<keyword evidence="1" id="KW-0147">Chitin-binding</keyword>
<name>A0AAD5SAV4_9FUNG</name>
<comment type="caution">
    <text evidence="5">The sequence shown here is derived from an EMBL/GenBank/DDBJ whole genome shotgun (WGS) entry which is preliminary data.</text>
</comment>
<protein>
    <recommendedName>
        <fullName evidence="4">Tyrosinase copper-binding domain-containing protein</fullName>
    </recommendedName>
</protein>
<dbReference type="Proteomes" id="UP001212841">
    <property type="component" value="Unassembled WGS sequence"/>
</dbReference>
<dbReference type="GO" id="GO:0008061">
    <property type="term" value="F:chitin binding"/>
    <property type="evidence" value="ECO:0007669"/>
    <property type="project" value="UniProtKB-KW"/>
</dbReference>
<dbReference type="InterPro" id="IPR008922">
    <property type="entry name" value="Di-copper_centre_dom_sf"/>
</dbReference>
<keyword evidence="6" id="KW-1185">Reference proteome</keyword>
<evidence type="ECO:0000259" key="4">
    <source>
        <dbReference type="PROSITE" id="PS00498"/>
    </source>
</evidence>